<dbReference type="PANTHER" id="PTHR43245">
    <property type="entry name" value="BIFUNCTIONAL POLYMYXIN RESISTANCE PROTEIN ARNA"/>
    <property type="match status" value="1"/>
</dbReference>
<comment type="caution">
    <text evidence="2">The sequence shown here is derived from an EMBL/GenBank/DDBJ whole genome shotgun (WGS) entry which is preliminary data.</text>
</comment>
<evidence type="ECO:0000259" key="1">
    <source>
        <dbReference type="Pfam" id="PF01370"/>
    </source>
</evidence>
<accession>A0A239TJ88</accession>
<dbReference type="InterPro" id="IPR036291">
    <property type="entry name" value="NAD(P)-bd_dom_sf"/>
</dbReference>
<keyword evidence="3" id="KW-1185">Reference proteome</keyword>
<organism evidence="2 3">
    <name type="scientific">Staphylococcus piscifermentans</name>
    <dbReference type="NCBI Taxonomy" id="70258"/>
    <lineage>
        <taxon>Bacteria</taxon>
        <taxon>Bacillati</taxon>
        <taxon>Bacillota</taxon>
        <taxon>Bacilli</taxon>
        <taxon>Bacillales</taxon>
        <taxon>Staphylococcaceae</taxon>
        <taxon>Staphylococcus</taxon>
    </lineage>
</organism>
<dbReference type="Gene3D" id="3.40.50.720">
    <property type="entry name" value="NAD(P)-binding Rossmann-like Domain"/>
    <property type="match status" value="1"/>
</dbReference>
<evidence type="ECO:0000313" key="2">
    <source>
        <dbReference type="EMBL" id="GEP84506.1"/>
    </source>
</evidence>
<dbReference type="InterPro" id="IPR050177">
    <property type="entry name" value="Lipid_A_modif_metabolic_enz"/>
</dbReference>
<evidence type="ECO:0000313" key="3">
    <source>
        <dbReference type="Proteomes" id="UP000321736"/>
    </source>
</evidence>
<gene>
    <name evidence="2" type="ORF">SPI02_10910</name>
</gene>
<dbReference type="PANTHER" id="PTHR43245:SF23">
    <property type="entry name" value="NAD(P)-BINDING DOMAIN-CONTAINING PROTEIN"/>
    <property type="match status" value="1"/>
</dbReference>
<dbReference type="InterPro" id="IPR001509">
    <property type="entry name" value="Epimerase_deHydtase"/>
</dbReference>
<dbReference type="EMBL" id="BKAR01000011">
    <property type="protein sequence ID" value="GEP84506.1"/>
    <property type="molecule type" value="Genomic_DNA"/>
</dbReference>
<dbReference type="Pfam" id="PF01370">
    <property type="entry name" value="Epimerase"/>
    <property type="match status" value="1"/>
</dbReference>
<dbReference type="AlphaFoldDB" id="A0A239TJ88"/>
<protein>
    <submittedName>
        <fullName evidence="2">UDP-N-acetylglucosamine 4-epimerase</fullName>
    </submittedName>
</protein>
<reference evidence="2 3" key="1">
    <citation type="submission" date="2019-07" db="EMBL/GenBank/DDBJ databases">
        <title>Whole genome shotgun sequence of Staphylococcus piscifermentans NBRC 109625.</title>
        <authorList>
            <person name="Hosoyama A."/>
            <person name="Uohara A."/>
            <person name="Ohji S."/>
            <person name="Ichikawa N."/>
        </authorList>
    </citation>
    <scope>NUCLEOTIDE SEQUENCE [LARGE SCALE GENOMIC DNA]</scope>
    <source>
        <strain evidence="2 3">NBRC 109625</strain>
    </source>
</reference>
<dbReference type="SUPFAM" id="SSF51735">
    <property type="entry name" value="NAD(P)-binding Rossmann-fold domains"/>
    <property type="match status" value="1"/>
</dbReference>
<dbReference type="RefSeq" id="WP_095103207.1">
    <property type="nucleotide sequence ID" value="NZ_BKAR01000011.1"/>
</dbReference>
<dbReference type="CDD" id="cd08946">
    <property type="entry name" value="SDR_e"/>
    <property type="match status" value="1"/>
</dbReference>
<dbReference type="Proteomes" id="UP000321736">
    <property type="component" value="Unassembled WGS sequence"/>
</dbReference>
<name>A0A239TJ88_9STAP</name>
<proteinExistence type="predicted"/>
<dbReference type="OrthoDB" id="9803892at2"/>
<sequence length="303" mass="34529">MAFRITGGTGLLGRYFTELLEEHHEDYTILSRQAAHLDQQSKRIQTDYSQASLEMIFQEGDIIVHLAGGRGPKKEISAYTSELQLAQNIFDAAAAKKCKKVIVASSISVYSETETLPWQERDTVETIPKSLYGLNKRYIEMLAEYYTVHFGLDITCLRFSHLFGANEQNNYMINYFMRLAYLNQPLTVMGASNVKREFLYAKDAAQAIWQASQYETKALILNVKGSETLTNLEVAEQINRAFANQAPIERKDEDVKDFFAPSYMDGARAEATIAYAPQYAFGEALQEIYHEMELLDDEIPEKY</sequence>
<feature type="domain" description="NAD-dependent epimerase/dehydratase" evidence="1">
    <location>
        <begin position="5"/>
        <end position="214"/>
    </location>
</feature>